<evidence type="ECO:0000313" key="2">
    <source>
        <dbReference type="EMBL" id="KAF2836272.1"/>
    </source>
</evidence>
<dbReference type="GO" id="GO:0032153">
    <property type="term" value="C:cell division site"/>
    <property type="evidence" value="ECO:0007669"/>
    <property type="project" value="TreeGrafter"/>
</dbReference>
<organism evidence="2 3">
    <name type="scientific">Patellaria atrata CBS 101060</name>
    <dbReference type="NCBI Taxonomy" id="1346257"/>
    <lineage>
        <taxon>Eukaryota</taxon>
        <taxon>Fungi</taxon>
        <taxon>Dikarya</taxon>
        <taxon>Ascomycota</taxon>
        <taxon>Pezizomycotina</taxon>
        <taxon>Dothideomycetes</taxon>
        <taxon>Dothideomycetes incertae sedis</taxon>
        <taxon>Patellariales</taxon>
        <taxon>Patellariaceae</taxon>
        <taxon>Patellaria</taxon>
    </lineage>
</organism>
<proteinExistence type="predicted"/>
<dbReference type="Pfam" id="PF08238">
    <property type="entry name" value="Sel1"/>
    <property type="match status" value="3"/>
</dbReference>
<feature type="region of interest" description="Disordered" evidence="1">
    <location>
        <begin position="106"/>
        <end position="125"/>
    </location>
</feature>
<feature type="compositionally biased region" description="Basic and acidic residues" evidence="1">
    <location>
        <begin position="107"/>
        <end position="123"/>
    </location>
</feature>
<feature type="compositionally biased region" description="Basic and acidic residues" evidence="1">
    <location>
        <begin position="194"/>
        <end position="207"/>
    </location>
</feature>
<feature type="region of interest" description="Disordered" evidence="1">
    <location>
        <begin position="675"/>
        <end position="706"/>
    </location>
</feature>
<feature type="compositionally biased region" description="Polar residues" evidence="1">
    <location>
        <begin position="268"/>
        <end position="278"/>
    </location>
</feature>
<dbReference type="PANTHER" id="PTHR43628">
    <property type="entry name" value="ACTIVATOR OF C KINASE PROTEIN 1-RELATED"/>
    <property type="match status" value="1"/>
</dbReference>
<dbReference type="Proteomes" id="UP000799429">
    <property type="component" value="Unassembled WGS sequence"/>
</dbReference>
<gene>
    <name evidence="2" type="ORF">M501DRAFT_940131</name>
</gene>
<evidence type="ECO:0000256" key="1">
    <source>
        <dbReference type="SAM" id="MobiDB-lite"/>
    </source>
</evidence>
<feature type="compositionally biased region" description="Pro residues" evidence="1">
    <location>
        <begin position="223"/>
        <end position="232"/>
    </location>
</feature>
<dbReference type="InterPro" id="IPR011990">
    <property type="entry name" value="TPR-like_helical_dom_sf"/>
</dbReference>
<dbReference type="SMART" id="SM00671">
    <property type="entry name" value="SEL1"/>
    <property type="match status" value="3"/>
</dbReference>
<dbReference type="PANTHER" id="PTHR43628:SF11">
    <property type="entry name" value="PROTEIN DSF2"/>
    <property type="match status" value="1"/>
</dbReference>
<feature type="compositionally biased region" description="Polar residues" evidence="1">
    <location>
        <begin position="287"/>
        <end position="298"/>
    </location>
</feature>
<accession>A0A9P4S6P0</accession>
<feature type="region of interest" description="Disordered" evidence="1">
    <location>
        <begin position="148"/>
        <end position="473"/>
    </location>
</feature>
<dbReference type="EMBL" id="MU006104">
    <property type="protein sequence ID" value="KAF2836272.1"/>
    <property type="molecule type" value="Genomic_DNA"/>
</dbReference>
<dbReference type="SUPFAM" id="SSF81901">
    <property type="entry name" value="HCP-like"/>
    <property type="match status" value="1"/>
</dbReference>
<dbReference type="OrthoDB" id="2384430at2759"/>
<dbReference type="Gene3D" id="1.25.40.10">
    <property type="entry name" value="Tetratricopeptide repeat domain"/>
    <property type="match status" value="1"/>
</dbReference>
<feature type="compositionally biased region" description="Basic and acidic residues" evidence="1">
    <location>
        <begin position="686"/>
        <end position="697"/>
    </location>
</feature>
<feature type="compositionally biased region" description="Polar residues" evidence="1">
    <location>
        <begin position="314"/>
        <end position="328"/>
    </location>
</feature>
<sequence>MASRPDYLDLKPNAFEPRQPWTASGDLPSPRTGEIPPALSPLDAFALQGRLLAKKFEEKKKDGRRISRLPTVEIANELAKARPGYLRSLSVESGSAIDEDAPEMLEEDRTAHNAEEVQPDFRHRSIYPQFGSSEYSSYRDSQLPFRNILSSVEERDPSPQPAEDYFGIPRASSPDQMELRVSDTTPVTAQPTQNRERSRPAPLERQRTLTIDSVSSRSGLAPPRSPIPPSRPSPSIRSVSDDNGDDVGGFSLGGSVDSLPPRRFPSGASISRSHSPCSPFQHPTPRSPSMSSEYSVGGSNLPRPAFNFSRPLSRASQSNISIRPSGSGDSVPMASSCHYESVHTPVSMNSEEYLSSSENPTVPAPSYIYSKYDLPRGRTLQRDDSVSSDEFSSPQFSPKVLTPRTLESRNPPIRINRPATPPSPPHLTPTWPRPRTAGSTTPQRSFSDHKTYQRPKSAHKSTPSSPSVVSDASTVKARLNQMKPSSAEITPEQHLERGIECHEQGSLQESTYHLRIAARAGLPTAMLLYALACRHGWGMRPNPTEGVQWLKQAVDYAQSEVADDENSTRSGKAFDMLEQKSHKAQFALGVYELGQSYMNGWGTQQDKPLALRCFEIAGDLGDTDALAEAGFCYTEGVGCKKDLRKAARLYRAAAERGMSMAGNSWIYKEKYMDHEDNGRGRTSKKSTPEKKPRDKSRTRTIFGRKK</sequence>
<comment type="caution">
    <text evidence="2">The sequence shown here is derived from an EMBL/GenBank/DDBJ whole genome shotgun (WGS) entry which is preliminary data.</text>
</comment>
<protein>
    <recommendedName>
        <fullName evidence="4">HCP-like protein</fullName>
    </recommendedName>
</protein>
<name>A0A9P4S6P0_9PEZI</name>
<reference evidence="2" key="1">
    <citation type="journal article" date="2020" name="Stud. Mycol.">
        <title>101 Dothideomycetes genomes: a test case for predicting lifestyles and emergence of pathogens.</title>
        <authorList>
            <person name="Haridas S."/>
            <person name="Albert R."/>
            <person name="Binder M."/>
            <person name="Bloem J."/>
            <person name="Labutti K."/>
            <person name="Salamov A."/>
            <person name="Andreopoulos B."/>
            <person name="Baker S."/>
            <person name="Barry K."/>
            <person name="Bills G."/>
            <person name="Bluhm B."/>
            <person name="Cannon C."/>
            <person name="Castanera R."/>
            <person name="Culley D."/>
            <person name="Daum C."/>
            <person name="Ezra D."/>
            <person name="Gonzalez J."/>
            <person name="Henrissat B."/>
            <person name="Kuo A."/>
            <person name="Liang C."/>
            <person name="Lipzen A."/>
            <person name="Lutzoni F."/>
            <person name="Magnuson J."/>
            <person name="Mondo S."/>
            <person name="Nolan M."/>
            <person name="Ohm R."/>
            <person name="Pangilinan J."/>
            <person name="Park H.-J."/>
            <person name="Ramirez L."/>
            <person name="Alfaro M."/>
            <person name="Sun H."/>
            <person name="Tritt A."/>
            <person name="Yoshinaga Y."/>
            <person name="Zwiers L.-H."/>
            <person name="Turgeon B."/>
            <person name="Goodwin S."/>
            <person name="Spatafora J."/>
            <person name="Crous P."/>
            <person name="Grigoriev I."/>
        </authorList>
    </citation>
    <scope>NUCLEOTIDE SEQUENCE</scope>
    <source>
        <strain evidence="2">CBS 101060</strain>
    </source>
</reference>
<dbReference type="AlphaFoldDB" id="A0A9P4S6P0"/>
<dbReference type="GO" id="GO:0010972">
    <property type="term" value="P:negative regulation of G2/M transition of mitotic cell cycle"/>
    <property type="evidence" value="ECO:0007669"/>
    <property type="project" value="TreeGrafter"/>
</dbReference>
<feature type="compositionally biased region" description="Polar residues" evidence="1">
    <location>
        <begin position="208"/>
        <end position="218"/>
    </location>
</feature>
<evidence type="ECO:0008006" key="4">
    <source>
        <dbReference type="Google" id="ProtNLM"/>
    </source>
</evidence>
<feature type="region of interest" description="Disordered" evidence="1">
    <location>
        <begin position="1"/>
        <end position="39"/>
    </location>
</feature>
<feature type="compositionally biased region" description="Polar residues" evidence="1">
    <location>
        <begin position="460"/>
        <end position="473"/>
    </location>
</feature>
<dbReference type="InterPro" id="IPR052945">
    <property type="entry name" value="Mitotic_Regulator"/>
</dbReference>
<feature type="compositionally biased region" description="Basic and acidic residues" evidence="1">
    <location>
        <begin position="373"/>
        <end position="385"/>
    </location>
</feature>
<evidence type="ECO:0000313" key="3">
    <source>
        <dbReference type="Proteomes" id="UP000799429"/>
    </source>
</evidence>
<feature type="compositionally biased region" description="Polar residues" evidence="1">
    <location>
        <begin position="344"/>
        <end position="360"/>
    </location>
</feature>
<dbReference type="InterPro" id="IPR006597">
    <property type="entry name" value="Sel1-like"/>
</dbReference>
<feature type="compositionally biased region" description="Polar residues" evidence="1">
    <location>
        <begin position="182"/>
        <end position="193"/>
    </location>
</feature>
<keyword evidence="3" id="KW-1185">Reference proteome</keyword>